<dbReference type="AlphaFoldDB" id="A0A0M2UX91"/>
<protein>
    <submittedName>
        <fullName evidence="1">Uncharacterized protein</fullName>
    </submittedName>
</protein>
<proteinExistence type="predicted"/>
<comment type="caution">
    <text evidence="1">The sequence shown here is derived from an EMBL/GenBank/DDBJ whole genome shotgun (WGS) entry which is preliminary data.</text>
</comment>
<evidence type="ECO:0000313" key="2">
    <source>
        <dbReference type="Proteomes" id="UP000034954"/>
    </source>
</evidence>
<evidence type="ECO:0000313" key="1">
    <source>
        <dbReference type="EMBL" id="KKO20688.1"/>
    </source>
</evidence>
<keyword evidence="2" id="KW-1185">Reference proteome</keyword>
<accession>A0A0M2UX91</accession>
<reference evidence="1 2" key="1">
    <citation type="journal article" date="2013" name="BMC Microbiol.">
        <title>Identification of the type II cytochrome c maturation pathway in anammox bacteria by comparative genomics.</title>
        <authorList>
            <person name="Ferousi C."/>
            <person name="Speth D.R."/>
            <person name="Reimann J."/>
            <person name="Op den Camp H.J."/>
            <person name="Allen J.W."/>
            <person name="Keltjens J.T."/>
            <person name="Jetten M.S."/>
        </authorList>
    </citation>
    <scope>NUCLEOTIDE SEQUENCE [LARGE SCALE GENOMIC DNA]</scope>
    <source>
        <strain evidence="1">RU1</strain>
    </source>
</reference>
<name>A0A0M2UX91_9BACT</name>
<dbReference type="Proteomes" id="UP000034954">
    <property type="component" value="Unassembled WGS sequence"/>
</dbReference>
<organism evidence="1 2">
    <name type="scientific">Candidatus Brocadia fulgida</name>
    <dbReference type="NCBI Taxonomy" id="380242"/>
    <lineage>
        <taxon>Bacteria</taxon>
        <taxon>Pseudomonadati</taxon>
        <taxon>Planctomycetota</taxon>
        <taxon>Candidatus Brocadiia</taxon>
        <taxon>Candidatus Brocadiales</taxon>
        <taxon>Candidatus Brocadiaceae</taxon>
        <taxon>Candidatus Brocadia</taxon>
    </lineage>
</organism>
<gene>
    <name evidence="1" type="ORF">BROFUL_00576</name>
</gene>
<dbReference type="EMBL" id="LAQJ01000081">
    <property type="protein sequence ID" value="KKO20688.1"/>
    <property type="molecule type" value="Genomic_DNA"/>
</dbReference>
<sequence>MTIGGYRFGTRLAQGLVKGGEGVSGMQTVNLEVRLGYVRKDVP</sequence>